<keyword evidence="5" id="KW-0812">Transmembrane</keyword>
<dbReference type="GO" id="GO:0005615">
    <property type="term" value="C:extracellular space"/>
    <property type="evidence" value="ECO:0007669"/>
    <property type="project" value="TreeGrafter"/>
</dbReference>
<dbReference type="EMBL" id="CAMPGE010019761">
    <property type="protein sequence ID" value="CAI2378071.1"/>
    <property type="molecule type" value="Genomic_DNA"/>
</dbReference>
<feature type="transmembrane region" description="Helical" evidence="5">
    <location>
        <begin position="450"/>
        <end position="475"/>
    </location>
</feature>
<feature type="transmembrane region" description="Helical" evidence="5">
    <location>
        <begin position="531"/>
        <end position="552"/>
    </location>
</feature>
<proteinExistence type="predicted"/>
<feature type="region of interest" description="Disordered" evidence="4">
    <location>
        <begin position="31"/>
        <end position="53"/>
    </location>
</feature>
<dbReference type="NCBIfam" id="TIGR02232">
    <property type="entry name" value="myxo_disulf_rpt"/>
    <property type="match status" value="3"/>
</dbReference>
<keyword evidence="5" id="KW-0472">Membrane</keyword>
<feature type="transmembrane region" description="Helical" evidence="5">
    <location>
        <begin position="593"/>
        <end position="617"/>
    </location>
</feature>
<organism evidence="6 7">
    <name type="scientific">Euplotes crassus</name>
    <dbReference type="NCBI Taxonomy" id="5936"/>
    <lineage>
        <taxon>Eukaryota</taxon>
        <taxon>Sar</taxon>
        <taxon>Alveolata</taxon>
        <taxon>Ciliophora</taxon>
        <taxon>Intramacronucleata</taxon>
        <taxon>Spirotrichea</taxon>
        <taxon>Hypotrichia</taxon>
        <taxon>Euplotida</taxon>
        <taxon>Euplotidae</taxon>
        <taxon>Moneuplotes</taxon>
    </lineage>
</organism>
<feature type="transmembrane region" description="Helical" evidence="5">
    <location>
        <begin position="372"/>
        <end position="392"/>
    </location>
</feature>
<feature type="transmembrane region" description="Helical" evidence="5">
    <location>
        <begin position="564"/>
        <end position="581"/>
    </location>
</feature>
<evidence type="ECO:0000256" key="2">
    <source>
        <dbReference type="ARBA" id="ARBA00022737"/>
    </source>
</evidence>
<dbReference type="InterPro" id="IPR011936">
    <property type="entry name" value="Myxo_disulph_rpt"/>
</dbReference>
<evidence type="ECO:0000256" key="5">
    <source>
        <dbReference type="SAM" id="Phobius"/>
    </source>
</evidence>
<dbReference type="InterPro" id="IPR043543">
    <property type="entry name" value="PAPPA/PAPPA2"/>
</dbReference>
<evidence type="ECO:0008006" key="8">
    <source>
        <dbReference type="Google" id="ProtNLM"/>
    </source>
</evidence>
<dbReference type="GO" id="GO:0007166">
    <property type="term" value="P:cell surface receptor signaling pathway"/>
    <property type="evidence" value="ECO:0007669"/>
    <property type="project" value="TreeGrafter"/>
</dbReference>
<comment type="caution">
    <text evidence="6">The sequence shown here is derived from an EMBL/GenBank/DDBJ whole genome shotgun (WGS) entry which is preliminary data.</text>
</comment>
<protein>
    <recommendedName>
        <fullName evidence="8">TRP C-terminal domain-containing protein</fullName>
    </recommendedName>
</protein>
<dbReference type="GO" id="GO:0004222">
    <property type="term" value="F:metalloendopeptidase activity"/>
    <property type="evidence" value="ECO:0007669"/>
    <property type="project" value="TreeGrafter"/>
</dbReference>
<accession>A0AAD1XRW3</accession>
<feature type="transmembrane region" description="Helical" evidence="5">
    <location>
        <begin position="413"/>
        <end position="435"/>
    </location>
</feature>
<feature type="compositionally biased region" description="Polar residues" evidence="4">
    <location>
        <begin position="38"/>
        <end position="53"/>
    </location>
</feature>
<evidence type="ECO:0000256" key="3">
    <source>
        <dbReference type="ARBA" id="ARBA00023157"/>
    </source>
</evidence>
<evidence type="ECO:0000256" key="4">
    <source>
        <dbReference type="SAM" id="MobiDB-lite"/>
    </source>
</evidence>
<dbReference type="GO" id="GO:0006508">
    <property type="term" value="P:proteolysis"/>
    <property type="evidence" value="ECO:0007669"/>
    <property type="project" value="TreeGrafter"/>
</dbReference>
<dbReference type="Proteomes" id="UP001295684">
    <property type="component" value="Unassembled WGS sequence"/>
</dbReference>
<dbReference type="AlphaFoldDB" id="A0AAD1XRW3"/>
<name>A0AAD1XRW3_EUPCR</name>
<evidence type="ECO:0000313" key="6">
    <source>
        <dbReference type="EMBL" id="CAI2378071.1"/>
    </source>
</evidence>
<keyword evidence="5" id="KW-1133">Transmembrane helix</keyword>
<feature type="transmembrane region" description="Helical" evidence="5">
    <location>
        <begin position="506"/>
        <end position="525"/>
    </location>
</feature>
<keyword evidence="1" id="KW-0732">Signal</keyword>
<keyword evidence="2" id="KW-0677">Repeat</keyword>
<dbReference type="PANTHER" id="PTHR46130">
    <property type="entry name" value="LAMGL DOMAIN-CONTAINING PROTEIN"/>
    <property type="match status" value="1"/>
</dbReference>
<evidence type="ECO:0000256" key="1">
    <source>
        <dbReference type="ARBA" id="ARBA00022729"/>
    </source>
</evidence>
<dbReference type="Pfam" id="PF13948">
    <property type="entry name" value="DUF4215"/>
    <property type="match status" value="2"/>
</dbReference>
<gene>
    <name evidence="6" type="ORF">ECRASSUSDP1_LOCUS19463</name>
</gene>
<keyword evidence="3" id="KW-1015">Disulfide bond</keyword>
<reference evidence="6" key="1">
    <citation type="submission" date="2023-07" db="EMBL/GenBank/DDBJ databases">
        <authorList>
            <consortium name="AG Swart"/>
            <person name="Singh M."/>
            <person name="Singh A."/>
            <person name="Seah K."/>
            <person name="Emmerich C."/>
        </authorList>
    </citation>
    <scope>NUCLEOTIDE SEQUENCE</scope>
    <source>
        <strain evidence="6">DP1</strain>
    </source>
</reference>
<keyword evidence="7" id="KW-1185">Reference proteome</keyword>
<dbReference type="PANTHER" id="PTHR46130:SF3">
    <property type="entry name" value="CHROMOSOME UNDETERMINED SCAFFOLD_33, WHOLE GENOME SHOTGUN SEQUENCE"/>
    <property type="match status" value="1"/>
</dbReference>
<evidence type="ECO:0000313" key="7">
    <source>
        <dbReference type="Proteomes" id="UP001295684"/>
    </source>
</evidence>
<sequence length="694" mass="76569">MGFIRPFCVWKTNCGINRKQVIIKTVTQEEREPLDLEPSNTNLSSASLQTTSNSVSPKRELAAVCGDGTTTNPETCDDGNTASGDGCSSSCTIEVGFTCSGATCTDICADGIVMSRKNKGEYIGCDDGNTANGDGCSSSCTTETGYICYEGNSTTKDTCYELCGDGTRLPNNTNPNYCDDGNSRNGDGCSKTCQVEEGYLCGGGNITHKDVCINECTVLGCAVCKKDNDKQCITCITGFGLLSDGTCGYGVSDAESGDKYDEMGHVSLAISKATMGTAVGVAILTSTAPSSAWILANQIQLFSLFLLTNTKIPTDVINYIKRLDTFMFSMKFLPLSGTSTYGKLTNPIEKEQKHQSLKNISLEYQSSICNNIGVLLAFCIVILIHITIFWIPRRSSIVNHTSSKARFNKIMNAIFKIFTFGVYIRLALQAFQYLLLGVVSELKEFDTSEIAMAASLIFAAIFGCIATSIFVISIIQACRKPENEEEVHYKLQEYSSGLRDKRLARVYTPVILFRRFFFVGLLVLFSSSESTLLVVGMILFQVLYILAFCVIRPHEAVINNILELTNEGIFTILLGFLLKVNTSDEWSRTMRSIFTWVMLVNIIIVFVFVITCLVHYVRKMFGKDESLASTRKISSIPDHSISINKMRPVMNDISSNPVYESQPTKQNKNSFVFDWMSNASPPRRKFDFSNNNRF</sequence>